<feature type="domain" description="TRNA-binding" evidence="15">
    <location>
        <begin position="574"/>
        <end position="675"/>
    </location>
</feature>
<dbReference type="GO" id="GO:0005737">
    <property type="term" value="C:cytoplasm"/>
    <property type="evidence" value="ECO:0007669"/>
    <property type="project" value="UniProtKB-SubCell"/>
</dbReference>
<dbReference type="GO" id="GO:0004825">
    <property type="term" value="F:methionine-tRNA ligase activity"/>
    <property type="evidence" value="ECO:0007669"/>
    <property type="project" value="UniProtKB-UniRule"/>
</dbReference>
<dbReference type="Gene3D" id="1.10.730.10">
    <property type="entry name" value="Isoleucyl-tRNA Synthetase, Domain 1"/>
    <property type="match status" value="1"/>
</dbReference>
<keyword evidence="11 13" id="KW-0030">Aminoacyl-tRNA synthetase</keyword>
<dbReference type="InterPro" id="IPR041872">
    <property type="entry name" value="Anticodon_Met"/>
</dbReference>
<comment type="function">
    <text evidence="1 13">Is required not only for elongation of protein synthesis but also for the initiation of all mRNA translation through initiator tRNA(fMet) aminoacylation.</text>
</comment>
<dbReference type="KEGG" id="samy:DB32_003941"/>
<dbReference type="InterPro" id="IPR009080">
    <property type="entry name" value="tRNAsynth_Ia_anticodon-bd"/>
</dbReference>
<evidence type="ECO:0000256" key="9">
    <source>
        <dbReference type="ARBA" id="ARBA00022884"/>
    </source>
</evidence>
<keyword evidence="7 13" id="KW-0547">Nucleotide-binding</keyword>
<comment type="subcellular location">
    <subcellularLocation>
        <location evidence="2 13">Cytoplasm</location>
    </subcellularLocation>
</comment>
<dbReference type="SUPFAM" id="SSF47323">
    <property type="entry name" value="Anticodon-binding domain of a subclass of class I aminoacyl-tRNA synthetases"/>
    <property type="match status" value="1"/>
</dbReference>
<dbReference type="CDD" id="cd02800">
    <property type="entry name" value="tRNA_bind_EcMetRS_like"/>
    <property type="match status" value="1"/>
</dbReference>
<dbReference type="NCBIfam" id="NF008900">
    <property type="entry name" value="PRK12267.1"/>
    <property type="match status" value="1"/>
</dbReference>
<evidence type="ECO:0000256" key="2">
    <source>
        <dbReference type="ARBA" id="ARBA00004496"/>
    </source>
</evidence>
<dbReference type="GO" id="GO:0006431">
    <property type="term" value="P:methionyl-tRNA aminoacylation"/>
    <property type="evidence" value="ECO:0007669"/>
    <property type="project" value="UniProtKB-UniRule"/>
</dbReference>
<comment type="catalytic activity">
    <reaction evidence="12 13">
        <text>tRNA(Met) + L-methionine + ATP = L-methionyl-tRNA(Met) + AMP + diphosphate</text>
        <dbReference type="Rhea" id="RHEA:13481"/>
        <dbReference type="Rhea" id="RHEA-COMP:9667"/>
        <dbReference type="Rhea" id="RHEA-COMP:9698"/>
        <dbReference type="ChEBI" id="CHEBI:30616"/>
        <dbReference type="ChEBI" id="CHEBI:33019"/>
        <dbReference type="ChEBI" id="CHEBI:57844"/>
        <dbReference type="ChEBI" id="CHEBI:78442"/>
        <dbReference type="ChEBI" id="CHEBI:78530"/>
        <dbReference type="ChEBI" id="CHEBI:456215"/>
        <dbReference type="EC" id="6.1.1.10"/>
    </reaction>
</comment>
<dbReference type="InterPro" id="IPR014729">
    <property type="entry name" value="Rossmann-like_a/b/a_fold"/>
</dbReference>
<dbReference type="Pfam" id="PF09334">
    <property type="entry name" value="tRNA-synt_1g"/>
    <property type="match status" value="2"/>
</dbReference>
<evidence type="ECO:0000256" key="7">
    <source>
        <dbReference type="ARBA" id="ARBA00022741"/>
    </source>
</evidence>
<dbReference type="NCBIfam" id="TIGR00399">
    <property type="entry name" value="metG_C_term"/>
    <property type="match status" value="1"/>
</dbReference>
<evidence type="ECO:0000313" key="16">
    <source>
        <dbReference type="EMBL" id="AKF06792.1"/>
    </source>
</evidence>
<dbReference type="GO" id="GO:0005524">
    <property type="term" value="F:ATP binding"/>
    <property type="evidence" value="ECO:0007669"/>
    <property type="project" value="UniProtKB-UniRule"/>
</dbReference>
<dbReference type="InterPro" id="IPR004495">
    <property type="entry name" value="Met-tRNA-synth_bsu_C"/>
</dbReference>
<dbReference type="SUPFAM" id="SSF50249">
    <property type="entry name" value="Nucleic acid-binding proteins"/>
    <property type="match status" value="1"/>
</dbReference>
<evidence type="ECO:0000256" key="1">
    <source>
        <dbReference type="ARBA" id="ARBA00003314"/>
    </source>
</evidence>
<dbReference type="InterPro" id="IPR015413">
    <property type="entry name" value="Methionyl/Leucyl_tRNA_Synth"/>
</dbReference>
<accession>A0A0F6W3Y3</accession>
<keyword evidence="8 13" id="KW-0067">ATP-binding</keyword>
<dbReference type="InterPro" id="IPR023457">
    <property type="entry name" value="Met-tRNA_synth_2"/>
</dbReference>
<dbReference type="Pfam" id="PF19303">
    <property type="entry name" value="Anticodon_3"/>
    <property type="match status" value="1"/>
</dbReference>
<keyword evidence="5 13" id="KW-0820">tRNA-binding</keyword>
<feature type="compositionally biased region" description="Basic and acidic residues" evidence="14">
    <location>
        <begin position="545"/>
        <end position="562"/>
    </location>
</feature>
<keyword evidence="9 13" id="KW-0694">RNA-binding</keyword>
<comment type="subunit">
    <text evidence="3 13">Homodimer.</text>
</comment>
<organism evidence="16 17">
    <name type="scientific">Sandaracinus amylolyticus</name>
    <dbReference type="NCBI Taxonomy" id="927083"/>
    <lineage>
        <taxon>Bacteria</taxon>
        <taxon>Pseudomonadati</taxon>
        <taxon>Myxococcota</taxon>
        <taxon>Polyangia</taxon>
        <taxon>Polyangiales</taxon>
        <taxon>Sandaracinaceae</taxon>
        <taxon>Sandaracinus</taxon>
    </lineage>
</organism>
<gene>
    <name evidence="13" type="primary">metG</name>
    <name evidence="16" type="ORF">DB32_003941</name>
</gene>
<dbReference type="InterPro" id="IPR033911">
    <property type="entry name" value="MetRS_core"/>
</dbReference>
<dbReference type="CDD" id="cd07957">
    <property type="entry name" value="Anticodon_Ia_Met"/>
    <property type="match status" value="1"/>
</dbReference>
<evidence type="ECO:0000256" key="4">
    <source>
        <dbReference type="ARBA" id="ARBA00022490"/>
    </source>
</evidence>
<dbReference type="RefSeq" id="WP_053233968.1">
    <property type="nucleotide sequence ID" value="NZ_CP011125.1"/>
</dbReference>
<sequence length="675" mass="75317">MQAKPFYVTTPIYYVNGKPHIGHAYSTVAADVLTRYARVRGRNARFLTGTDEHGQKIERVAAEQGLPPAEYCDRMIPAFRQCWEALHCEYDDFIRTTSPRHMQFAEEMWRRCEAAGDIYLGEYEGWYSVADETFYTEKELVDGKAPTGRPVERVKEPSYFFRLSKYTDKLLAFYESHPDFVRPEGRFNEVKSFVREGLRDLSLSRTTFRWGIPVPGAPDHVMYVWFDALSNYISALGGDRAPLYAEFWEPNARAVHLVGKDILRFHAVYWPAFLMSAGLPPPSQVWSHGWMTVNGAKMSKTEGNFLPPEPIADAVGADALRYYLMRDIAFGQDGDFSHQNLLARYHGDLGNGLGNLLNRIVSSIVPKSLEGRIPRIDASALGDREKELVQTAERAAKRAGQLLDDIAPHRALEAIWELVAAANKYVDQTEPWQLAKKGDTRRLEEVCYAVLESLRWLSVMLWPFLPEKADAMRTQLGLPALMPTVGLDAWPSAWGGLVGGTSVRPGAPLFPRFDEDQQRAIYERLGAPLPDALKKTSAGTPAAKSKSEKKMEAKPEAPKKEAAALPEGVISIDDLVKVDMRLGLVKSGERVPKSDKLLELKVDIGEPEPRTILAGIGKHYEPEQLVGRRIAVVVNLAPRAMMGRMSHGMVLAVSDDAGLSVLSPDKEITPGVKVK</sequence>
<dbReference type="SUPFAM" id="SSF52374">
    <property type="entry name" value="Nucleotidylyl transferase"/>
    <property type="match status" value="1"/>
</dbReference>
<keyword evidence="17" id="KW-1185">Reference proteome</keyword>
<dbReference type="OrthoDB" id="9810191at2"/>
<dbReference type="Gene3D" id="2.170.220.10">
    <property type="match status" value="1"/>
</dbReference>
<keyword evidence="10 13" id="KW-0648">Protein biosynthesis</keyword>
<dbReference type="STRING" id="927083.DB32_003941"/>
<reference evidence="16 17" key="1">
    <citation type="submission" date="2015-03" db="EMBL/GenBank/DDBJ databases">
        <title>Genome assembly of Sandaracinus amylolyticus DSM 53668.</title>
        <authorList>
            <person name="Sharma G."/>
            <person name="Subramanian S."/>
        </authorList>
    </citation>
    <scope>NUCLEOTIDE SEQUENCE [LARGE SCALE GENOMIC DNA]</scope>
    <source>
        <strain evidence="16 17">DSM 53668</strain>
    </source>
</reference>
<dbReference type="Gene3D" id="2.40.50.140">
    <property type="entry name" value="Nucleic acid-binding proteins"/>
    <property type="match status" value="1"/>
</dbReference>
<evidence type="ECO:0000256" key="11">
    <source>
        <dbReference type="ARBA" id="ARBA00023146"/>
    </source>
</evidence>
<dbReference type="FunFam" id="2.40.50.140:FF:000042">
    <property type="entry name" value="Methionine--tRNA ligase"/>
    <property type="match status" value="1"/>
</dbReference>
<dbReference type="EMBL" id="CP011125">
    <property type="protein sequence ID" value="AKF06792.1"/>
    <property type="molecule type" value="Genomic_DNA"/>
</dbReference>
<dbReference type="Proteomes" id="UP000034883">
    <property type="component" value="Chromosome"/>
</dbReference>
<dbReference type="Gene3D" id="3.40.50.620">
    <property type="entry name" value="HUPs"/>
    <property type="match status" value="1"/>
</dbReference>
<dbReference type="HAMAP" id="MF_01228">
    <property type="entry name" value="Met_tRNA_synth_type2"/>
    <property type="match status" value="1"/>
</dbReference>
<dbReference type="AlphaFoldDB" id="A0A0F6W3Y3"/>
<dbReference type="PROSITE" id="PS50886">
    <property type="entry name" value="TRBD"/>
    <property type="match status" value="1"/>
</dbReference>
<feature type="short sequence motif" description="'KMSKS' region" evidence="13">
    <location>
        <begin position="297"/>
        <end position="301"/>
    </location>
</feature>
<dbReference type="Pfam" id="PF01588">
    <property type="entry name" value="tRNA_bind"/>
    <property type="match status" value="1"/>
</dbReference>
<evidence type="ECO:0000256" key="14">
    <source>
        <dbReference type="SAM" id="MobiDB-lite"/>
    </source>
</evidence>
<evidence type="ECO:0000256" key="5">
    <source>
        <dbReference type="ARBA" id="ARBA00022555"/>
    </source>
</evidence>
<keyword evidence="6 13" id="KW-0436">Ligase</keyword>
<comment type="caution">
    <text evidence="13">Lacks conserved residue(s) required for the propagation of feature annotation.</text>
</comment>
<protein>
    <recommendedName>
        <fullName evidence="13">Methionine--tRNA ligase</fullName>
        <ecNumber evidence="13">6.1.1.10</ecNumber>
    </recommendedName>
    <alternativeName>
        <fullName evidence="13">Methionyl-tRNA synthetase</fullName>
        <shortName evidence="13">MetRS</shortName>
    </alternativeName>
</protein>
<dbReference type="PANTHER" id="PTHR43326:SF1">
    <property type="entry name" value="METHIONINE--TRNA LIGASE, MITOCHONDRIAL"/>
    <property type="match status" value="1"/>
</dbReference>
<evidence type="ECO:0000313" key="17">
    <source>
        <dbReference type="Proteomes" id="UP000034883"/>
    </source>
</evidence>
<proteinExistence type="inferred from homology"/>
<evidence type="ECO:0000256" key="13">
    <source>
        <dbReference type="HAMAP-Rule" id="MF_01228"/>
    </source>
</evidence>
<evidence type="ECO:0000259" key="15">
    <source>
        <dbReference type="PROSITE" id="PS50886"/>
    </source>
</evidence>
<evidence type="ECO:0000256" key="10">
    <source>
        <dbReference type="ARBA" id="ARBA00022917"/>
    </source>
</evidence>
<comment type="similarity">
    <text evidence="13">Belongs to the class-I aminoacyl-tRNA synthetase family. MetG type 2B subfamily.</text>
</comment>
<dbReference type="PANTHER" id="PTHR43326">
    <property type="entry name" value="METHIONYL-TRNA SYNTHETASE"/>
    <property type="match status" value="1"/>
</dbReference>
<dbReference type="PRINTS" id="PR01041">
    <property type="entry name" value="TRNASYNTHMET"/>
</dbReference>
<dbReference type="CDD" id="cd00814">
    <property type="entry name" value="MetRS_core"/>
    <property type="match status" value="1"/>
</dbReference>
<evidence type="ECO:0000256" key="8">
    <source>
        <dbReference type="ARBA" id="ARBA00022840"/>
    </source>
</evidence>
<evidence type="ECO:0000256" key="3">
    <source>
        <dbReference type="ARBA" id="ARBA00011738"/>
    </source>
</evidence>
<evidence type="ECO:0000256" key="6">
    <source>
        <dbReference type="ARBA" id="ARBA00022598"/>
    </source>
</evidence>
<name>A0A0F6W3Y3_9BACT</name>
<keyword evidence="4 13" id="KW-0963">Cytoplasm</keyword>
<dbReference type="EC" id="6.1.1.10" evidence="13"/>
<feature type="short sequence motif" description="'HIGH' region" evidence="13">
    <location>
        <begin position="13"/>
        <end position="23"/>
    </location>
</feature>
<dbReference type="FunFam" id="2.170.220.10:FF:000002">
    <property type="entry name" value="Methionine--tRNA ligase"/>
    <property type="match status" value="1"/>
</dbReference>
<dbReference type="InterPro" id="IPR002547">
    <property type="entry name" value="tRNA-bd_dom"/>
</dbReference>
<feature type="region of interest" description="Disordered" evidence="14">
    <location>
        <begin position="532"/>
        <end position="563"/>
    </location>
</feature>
<evidence type="ECO:0000256" key="12">
    <source>
        <dbReference type="ARBA" id="ARBA00047364"/>
    </source>
</evidence>
<dbReference type="GO" id="GO:0000049">
    <property type="term" value="F:tRNA binding"/>
    <property type="evidence" value="ECO:0007669"/>
    <property type="project" value="UniProtKB-UniRule"/>
</dbReference>
<dbReference type="InterPro" id="IPR012340">
    <property type="entry name" value="NA-bd_OB-fold"/>
</dbReference>